<keyword evidence="2" id="KW-0812">Transmembrane</keyword>
<comment type="caution">
    <text evidence="3">The sequence shown here is derived from an EMBL/GenBank/DDBJ whole genome shotgun (WGS) entry which is preliminary data.</text>
</comment>
<feature type="region of interest" description="Disordered" evidence="1">
    <location>
        <begin position="156"/>
        <end position="178"/>
    </location>
</feature>
<organism evidence="3 4">
    <name type="scientific">Parazoarcus communis SWub3 = DSM 12120</name>
    <dbReference type="NCBI Taxonomy" id="1121029"/>
    <lineage>
        <taxon>Bacteria</taxon>
        <taxon>Pseudomonadati</taxon>
        <taxon>Pseudomonadota</taxon>
        <taxon>Betaproteobacteria</taxon>
        <taxon>Rhodocyclales</taxon>
        <taxon>Zoogloeaceae</taxon>
        <taxon>Parazoarcus</taxon>
    </lineage>
</organism>
<keyword evidence="2" id="KW-1133">Transmembrane helix</keyword>
<accession>A0A323UVZ2</accession>
<dbReference type="AlphaFoldDB" id="A0A323UVZ2"/>
<keyword evidence="4" id="KW-1185">Reference proteome</keyword>
<dbReference type="Proteomes" id="UP000248259">
    <property type="component" value="Unassembled WGS sequence"/>
</dbReference>
<feature type="region of interest" description="Disordered" evidence="1">
    <location>
        <begin position="103"/>
        <end position="125"/>
    </location>
</feature>
<feature type="region of interest" description="Disordered" evidence="1">
    <location>
        <begin position="34"/>
        <end position="68"/>
    </location>
</feature>
<evidence type="ECO:0000313" key="3">
    <source>
        <dbReference type="EMBL" id="PZA16133.1"/>
    </source>
</evidence>
<evidence type="ECO:0000256" key="1">
    <source>
        <dbReference type="SAM" id="MobiDB-lite"/>
    </source>
</evidence>
<gene>
    <name evidence="3" type="ORF">DNK49_12455</name>
</gene>
<feature type="transmembrane region" description="Helical" evidence="2">
    <location>
        <begin position="12"/>
        <end position="29"/>
    </location>
</feature>
<evidence type="ECO:0000256" key="2">
    <source>
        <dbReference type="SAM" id="Phobius"/>
    </source>
</evidence>
<feature type="compositionally biased region" description="Basic and acidic residues" evidence="1">
    <location>
        <begin position="168"/>
        <end position="178"/>
    </location>
</feature>
<reference evidence="3 4" key="1">
    <citation type="submission" date="2018-06" db="EMBL/GenBank/DDBJ databases">
        <title>Azoarcus communis strain SWub3 genome.</title>
        <authorList>
            <person name="Zorraquino Salvo V."/>
            <person name="Toubiana D."/>
            <person name="Blumwald E."/>
        </authorList>
    </citation>
    <scope>NUCLEOTIDE SEQUENCE [LARGE SCALE GENOMIC DNA]</scope>
    <source>
        <strain evidence="3 4">SWub3</strain>
    </source>
</reference>
<proteinExistence type="predicted"/>
<name>A0A323UVZ2_9RHOO</name>
<evidence type="ECO:0000313" key="4">
    <source>
        <dbReference type="Proteomes" id="UP000248259"/>
    </source>
</evidence>
<feature type="compositionally biased region" description="Low complexity" evidence="1">
    <location>
        <begin position="103"/>
        <end position="115"/>
    </location>
</feature>
<dbReference type="RefSeq" id="WP_110525017.1">
    <property type="nucleotide sequence ID" value="NZ_QKOE01000008.1"/>
</dbReference>
<keyword evidence="2" id="KW-0472">Membrane</keyword>
<protein>
    <submittedName>
        <fullName evidence="3">Uncharacterized protein</fullName>
    </submittedName>
</protein>
<dbReference type="OrthoDB" id="9182658at2"/>
<sequence>MSRNAIQETTLAISLTMLIGALLATALWWDARQTAPAPTPSPTATHGATEAANPPSARPHTPPATTEQNQALVRCEHQGRVTYQRSACAAEARQAPVAGGTFSVVSPPSISSPSPQARPPETSIDHSQVGFIARTSSLGERHARQCALLEERMARIDESARRGQSSKSQERLKEDRRRVGDEMWALKCGF</sequence>
<dbReference type="EMBL" id="QKOE01000008">
    <property type="protein sequence ID" value="PZA16133.1"/>
    <property type="molecule type" value="Genomic_DNA"/>
</dbReference>